<evidence type="ECO:0000259" key="6">
    <source>
        <dbReference type="Pfam" id="PF12698"/>
    </source>
</evidence>
<dbReference type="InterPro" id="IPR013525">
    <property type="entry name" value="ABC2_TM"/>
</dbReference>
<dbReference type="EMBL" id="FODF01000004">
    <property type="protein sequence ID" value="SEN47058.1"/>
    <property type="molecule type" value="Genomic_DNA"/>
</dbReference>
<evidence type="ECO:0000313" key="8">
    <source>
        <dbReference type="Proteomes" id="UP000199512"/>
    </source>
</evidence>
<keyword evidence="2 5" id="KW-0812">Transmembrane</keyword>
<feature type="transmembrane region" description="Helical" evidence="5">
    <location>
        <begin position="417"/>
        <end position="440"/>
    </location>
</feature>
<dbReference type="Pfam" id="PF12698">
    <property type="entry name" value="ABC2_membrane_3"/>
    <property type="match status" value="1"/>
</dbReference>
<evidence type="ECO:0000313" key="7">
    <source>
        <dbReference type="EMBL" id="SEN47058.1"/>
    </source>
</evidence>
<feature type="transmembrane region" description="Helical" evidence="5">
    <location>
        <begin position="363"/>
        <end position="387"/>
    </location>
</feature>
<evidence type="ECO:0000256" key="5">
    <source>
        <dbReference type="SAM" id="Phobius"/>
    </source>
</evidence>
<sequence length="457" mass="51895">MNIFLMKYLVKRAIREKSVIFWTVLFPLLLATIFGVALKNVDKGNNTLESINIMVESPVYREILSGIKYRDKNIYKIKEYKDPEEALKNGEIKAYINGGIIVNSEEIQSKFSKFAIDTKISSEEKKKYISQKISLKKFQEENNILSRGEEKYLDELYLGKKSIFINEMNLGSLNINILKNGEETDILKEILNSINQTSMAIGYIVDDKFETSGKKYKIQDKEILDNNLANITLKNVFGEEKKNPNVIFFYALIAMICLGGITFGVTVVEDMSLDSEFKHVVRTSIAPISRKKIVLNEMLVYVLFNTIVSILLYLYMKVFLKVPFAGNNIYVLLTIAISNIMAIFIGMFLAIVTKAKTSTKYSLAAACYVFSCFISGMMSVNVLGTLLNKMPIINYINPATVITRMLLSLYITDSSNMYWKLFINLCLLTIAAILATAFAYRFKVNKLKGKEVKNVSI</sequence>
<dbReference type="AlphaFoldDB" id="A0A1H8GUW5"/>
<accession>A0A1H8GUW5</accession>
<name>A0A1H8GUW5_9FIRM</name>
<dbReference type="InterPro" id="IPR052902">
    <property type="entry name" value="ABC-2_transporter"/>
</dbReference>
<evidence type="ECO:0000256" key="1">
    <source>
        <dbReference type="ARBA" id="ARBA00004141"/>
    </source>
</evidence>
<evidence type="ECO:0000256" key="4">
    <source>
        <dbReference type="ARBA" id="ARBA00023136"/>
    </source>
</evidence>
<gene>
    <name evidence="7" type="ORF">SAMN05216454_10497</name>
</gene>
<organism evidence="7 8">
    <name type="scientific">Peptostreptococcus russellii</name>
    <dbReference type="NCBI Taxonomy" id="215200"/>
    <lineage>
        <taxon>Bacteria</taxon>
        <taxon>Bacillati</taxon>
        <taxon>Bacillota</taxon>
        <taxon>Clostridia</taxon>
        <taxon>Peptostreptococcales</taxon>
        <taxon>Peptostreptococcaceae</taxon>
        <taxon>Peptostreptococcus</taxon>
    </lineage>
</organism>
<feature type="transmembrane region" description="Helical" evidence="5">
    <location>
        <begin position="328"/>
        <end position="351"/>
    </location>
</feature>
<keyword evidence="4 5" id="KW-0472">Membrane</keyword>
<keyword evidence="8" id="KW-1185">Reference proteome</keyword>
<dbReference type="STRING" id="215200.SAMN05216454_10497"/>
<feature type="transmembrane region" description="Helical" evidence="5">
    <location>
        <begin position="247"/>
        <end position="268"/>
    </location>
</feature>
<dbReference type="GO" id="GO:0140359">
    <property type="term" value="F:ABC-type transporter activity"/>
    <property type="evidence" value="ECO:0007669"/>
    <property type="project" value="InterPro"/>
</dbReference>
<keyword evidence="3 5" id="KW-1133">Transmembrane helix</keyword>
<dbReference type="GO" id="GO:0016020">
    <property type="term" value="C:membrane"/>
    <property type="evidence" value="ECO:0007669"/>
    <property type="project" value="UniProtKB-SubCell"/>
</dbReference>
<proteinExistence type="predicted"/>
<dbReference type="RefSeq" id="WP_180366723.1">
    <property type="nucleotide sequence ID" value="NZ_FODF01000004.1"/>
</dbReference>
<feature type="transmembrane region" description="Helical" evidence="5">
    <location>
        <begin position="298"/>
        <end position="316"/>
    </location>
</feature>
<evidence type="ECO:0000256" key="3">
    <source>
        <dbReference type="ARBA" id="ARBA00022989"/>
    </source>
</evidence>
<dbReference type="PANTHER" id="PTHR43027:SF1">
    <property type="entry name" value="DOXORUBICIN RESISTANCE ABC TRANSPORTER PERMEASE PROTEIN DRRC-RELATED"/>
    <property type="match status" value="1"/>
</dbReference>
<reference evidence="7 8" key="1">
    <citation type="submission" date="2016-10" db="EMBL/GenBank/DDBJ databases">
        <authorList>
            <person name="de Groot N.N."/>
        </authorList>
    </citation>
    <scope>NUCLEOTIDE SEQUENCE [LARGE SCALE GENOMIC DNA]</scope>
    <source>
        <strain evidence="7 8">Calf135</strain>
    </source>
</reference>
<feature type="domain" description="ABC-2 type transporter transmembrane" evidence="6">
    <location>
        <begin position="17"/>
        <end position="440"/>
    </location>
</feature>
<comment type="subcellular location">
    <subcellularLocation>
        <location evidence="1">Membrane</location>
        <topology evidence="1">Multi-pass membrane protein</topology>
    </subcellularLocation>
</comment>
<evidence type="ECO:0000256" key="2">
    <source>
        <dbReference type="ARBA" id="ARBA00022692"/>
    </source>
</evidence>
<dbReference type="PANTHER" id="PTHR43027">
    <property type="entry name" value="DOXORUBICIN RESISTANCE ABC TRANSPORTER PERMEASE PROTEIN DRRC-RELATED"/>
    <property type="match status" value="1"/>
</dbReference>
<protein>
    <submittedName>
        <fullName evidence="7">ABC-type multidrug transport system, permease component</fullName>
    </submittedName>
</protein>
<dbReference type="Proteomes" id="UP000199512">
    <property type="component" value="Unassembled WGS sequence"/>
</dbReference>